<dbReference type="InterPro" id="IPR035906">
    <property type="entry name" value="MetI-like_sf"/>
</dbReference>
<keyword evidence="5 7" id="KW-1133">Transmembrane helix</keyword>
<feature type="transmembrane region" description="Helical" evidence="7">
    <location>
        <begin position="292"/>
        <end position="318"/>
    </location>
</feature>
<evidence type="ECO:0000313" key="9">
    <source>
        <dbReference type="EMBL" id="MBE6505026.1"/>
    </source>
</evidence>
<dbReference type="SUPFAM" id="SSF161098">
    <property type="entry name" value="MetI-like"/>
    <property type="match status" value="1"/>
</dbReference>
<comment type="subcellular location">
    <subcellularLocation>
        <location evidence="1 7">Cell membrane</location>
        <topology evidence="1 7">Multi-pass membrane protein</topology>
    </subcellularLocation>
</comment>
<keyword evidence="2 7" id="KW-0813">Transport</keyword>
<dbReference type="Gene3D" id="1.10.3720.10">
    <property type="entry name" value="MetI-like"/>
    <property type="match status" value="1"/>
</dbReference>
<dbReference type="GO" id="GO:0005886">
    <property type="term" value="C:plasma membrane"/>
    <property type="evidence" value="ECO:0007669"/>
    <property type="project" value="UniProtKB-SubCell"/>
</dbReference>
<evidence type="ECO:0000259" key="8">
    <source>
        <dbReference type="PROSITE" id="PS50928"/>
    </source>
</evidence>
<proteinExistence type="inferred from homology"/>
<evidence type="ECO:0000256" key="1">
    <source>
        <dbReference type="ARBA" id="ARBA00004651"/>
    </source>
</evidence>
<dbReference type="InterPro" id="IPR000515">
    <property type="entry name" value="MetI-like"/>
</dbReference>
<feature type="transmembrane region" description="Helical" evidence="7">
    <location>
        <begin position="246"/>
        <end position="272"/>
    </location>
</feature>
<dbReference type="PANTHER" id="PTHR43163">
    <property type="entry name" value="DIPEPTIDE TRANSPORT SYSTEM PERMEASE PROTEIN DPPB-RELATED"/>
    <property type="match status" value="1"/>
</dbReference>
<keyword evidence="3" id="KW-1003">Cell membrane</keyword>
<feature type="transmembrane region" description="Helical" evidence="7">
    <location>
        <begin position="12"/>
        <end position="32"/>
    </location>
</feature>
<dbReference type="Pfam" id="PF00528">
    <property type="entry name" value="BPD_transp_1"/>
    <property type="match status" value="1"/>
</dbReference>
<evidence type="ECO:0000256" key="7">
    <source>
        <dbReference type="RuleBase" id="RU363032"/>
    </source>
</evidence>
<evidence type="ECO:0000313" key="10">
    <source>
        <dbReference type="Proteomes" id="UP000762703"/>
    </source>
</evidence>
<dbReference type="PANTHER" id="PTHR43163:SF9">
    <property type="entry name" value="ABC TRANSPORTER PERMEASE PROTEIN"/>
    <property type="match status" value="1"/>
</dbReference>
<name>A0A8T3VFT2_9EURY</name>
<dbReference type="EMBL" id="SUTE01000037">
    <property type="protein sequence ID" value="MBE6505026.1"/>
    <property type="molecule type" value="Genomic_DNA"/>
</dbReference>
<evidence type="ECO:0000256" key="4">
    <source>
        <dbReference type="ARBA" id="ARBA00022692"/>
    </source>
</evidence>
<feature type="transmembrane region" description="Helical" evidence="7">
    <location>
        <begin position="148"/>
        <end position="168"/>
    </location>
</feature>
<protein>
    <submittedName>
        <fullName evidence="9">ABC transporter permease</fullName>
    </submittedName>
</protein>
<evidence type="ECO:0000256" key="2">
    <source>
        <dbReference type="ARBA" id="ARBA00022448"/>
    </source>
</evidence>
<sequence length="329" mass="36410">MNKQKIAKYFGFKLVRFIILMIAVAIFSFVLLDLSPIDPVNAYLKGAAVSEAQRQILEQYFGTNVPLPTKIYHWLLDLIQGNLGTSLIYRTPVMDVIIDKFSASVVLMAISWILSGILGFVFGVVAGKNKGSWIDKAIKVYCYAIQSAPSFWVGMLVLMVFSVYLGWFPIGFGVPIGVKSTDATFMEWASRLVLPTLTLSLVGLAPIAMYTRNELVQVLSSDYVLFAKSRGEKGWDLIKNHGIRNILLPAITLQFLSFSELFGGAVMVEQVFSYPGIGQTAVAAGLQNDVPLFLGIVVISAIFVFVGNLLADISYYFIDPRIKENEFND</sequence>
<feature type="transmembrane region" description="Helical" evidence="7">
    <location>
        <begin position="188"/>
        <end position="210"/>
    </location>
</feature>
<gene>
    <name evidence="9" type="ORF">E7Z73_04665</name>
</gene>
<dbReference type="PROSITE" id="PS50928">
    <property type="entry name" value="ABC_TM1"/>
    <property type="match status" value="1"/>
</dbReference>
<reference evidence="9" key="1">
    <citation type="submission" date="2019-04" db="EMBL/GenBank/DDBJ databases">
        <title>Evolution of Biomass-Degrading Anaerobic Consortia Revealed by Metagenomics.</title>
        <authorList>
            <person name="Peng X."/>
        </authorList>
    </citation>
    <scope>NUCLEOTIDE SEQUENCE</scope>
    <source>
        <strain evidence="9">SIG12</strain>
    </source>
</reference>
<accession>A0A8T3VFT2</accession>
<organism evidence="9 10">
    <name type="scientific">Methanobrevibacter millerae</name>
    <dbReference type="NCBI Taxonomy" id="230361"/>
    <lineage>
        <taxon>Archaea</taxon>
        <taxon>Methanobacteriati</taxon>
        <taxon>Methanobacteriota</taxon>
        <taxon>Methanomada group</taxon>
        <taxon>Methanobacteria</taxon>
        <taxon>Methanobacteriales</taxon>
        <taxon>Methanobacteriaceae</taxon>
        <taxon>Methanobrevibacter</taxon>
    </lineage>
</organism>
<feature type="domain" description="ABC transmembrane type-1" evidence="8">
    <location>
        <begin position="101"/>
        <end position="315"/>
    </location>
</feature>
<comment type="similarity">
    <text evidence="7">Belongs to the binding-protein-dependent transport system permease family.</text>
</comment>
<comment type="caution">
    <text evidence="9">The sequence shown here is derived from an EMBL/GenBank/DDBJ whole genome shotgun (WGS) entry which is preliminary data.</text>
</comment>
<evidence type="ECO:0000256" key="6">
    <source>
        <dbReference type="ARBA" id="ARBA00023136"/>
    </source>
</evidence>
<dbReference type="AlphaFoldDB" id="A0A8T3VFT2"/>
<evidence type="ECO:0000256" key="5">
    <source>
        <dbReference type="ARBA" id="ARBA00022989"/>
    </source>
</evidence>
<dbReference type="GO" id="GO:0055085">
    <property type="term" value="P:transmembrane transport"/>
    <property type="evidence" value="ECO:0007669"/>
    <property type="project" value="InterPro"/>
</dbReference>
<feature type="transmembrane region" description="Helical" evidence="7">
    <location>
        <begin position="101"/>
        <end position="127"/>
    </location>
</feature>
<evidence type="ECO:0000256" key="3">
    <source>
        <dbReference type="ARBA" id="ARBA00022475"/>
    </source>
</evidence>
<keyword evidence="6 7" id="KW-0472">Membrane</keyword>
<dbReference type="Proteomes" id="UP000762703">
    <property type="component" value="Unassembled WGS sequence"/>
</dbReference>
<keyword evidence="4 7" id="KW-0812">Transmembrane</keyword>